<accession>A0ABU2ZKJ7</accession>
<sequence length="94" mass="10485">KVDKAIPRQGRVNAMLAAFQTRQTDFQTAKIRFKDPSGASRTIDYDIATGTPEQQKYIKFYSVQGINPPMDESCVSLAPFLADAMKVRVSAERT</sequence>
<comment type="caution">
    <text evidence="1">The sequence shown here is derived from an EMBL/GenBank/DDBJ whole genome shotgun (WGS) entry which is preliminary data.</text>
</comment>
<dbReference type="EMBL" id="JAVRHS010000019">
    <property type="protein sequence ID" value="MDT0577136.1"/>
    <property type="molecule type" value="Genomic_DNA"/>
</dbReference>
<feature type="non-terminal residue" evidence="1">
    <location>
        <position position="1"/>
    </location>
</feature>
<dbReference type="Proteomes" id="UP001259803">
    <property type="component" value="Unassembled WGS sequence"/>
</dbReference>
<reference evidence="1 2" key="1">
    <citation type="submission" date="2023-09" db="EMBL/GenBank/DDBJ databases">
        <authorList>
            <person name="Rey-Velasco X."/>
        </authorList>
    </citation>
    <scope>NUCLEOTIDE SEQUENCE [LARGE SCALE GENOMIC DNA]</scope>
    <source>
        <strain evidence="1 2">F390</strain>
    </source>
</reference>
<organism evidence="1 2">
    <name type="scientific">Croceicoccus esteveae</name>
    <dbReference type="NCBI Taxonomy" id="3075597"/>
    <lineage>
        <taxon>Bacteria</taxon>
        <taxon>Pseudomonadati</taxon>
        <taxon>Pseudomonadota</taxon>
        <taxon>Alphaproteobacteria</taxon>
        <taxon>Sphingomonadales</taxon>
        <taxon>Erythrobacteraceae</taxon>
        <taxon>Croceicoccus</taxon>
    </lineage>
</organism>
<dbReference type="RefSeq" id="WP_311341711.1">
    <property type="nucleotide sequence ID" value="NZ_JAVRHS010000019.1"/>
</dbReference>
<evidence type="ECO:0000313" key="1">
    <source>
        <dbReference type="EMBL" id="MDT0577136.1"/>
    </source>
</evidence>
<proteinExistence type="predicted"/>
<name>A0ABU2ZKJ7_9SPHN</name>
<keyword evidence="2" id="KW-1185">Reference proteome</keyword>
<protein>
    <submittedName>
        <fullName evidence="1">Uncharacterized protein</fullName>
    </submittedName>
</protein>
<gene>
    <name evidence="1" type="ORF">RM533_13270</name>
</gene>
<evidence type="ECO:0000313" key="2">
    <source>
        <dbReference type="Proteomes" id="UP001259803"/>
    </source>
</evidence>